<sequence length="193" mass="21007">MAQARDQGSKHCGSGWVKVMVCVDVVVNSSPPAGTTEHKRMSVKFKLTNPLPKSATDATRKCFSSILIRSDEKIASERRIWAKEMGKQAIHIPGGKCPNALSAECERSKEKRRKHALESMKNSLRIAKTVDNMPTVMDPPVGKIRSGPSSQCETEVEGSSPESHNASDDDDAVNSWTGGWTSTPSVQDLLEPC</sequence>
<proteinExistence type="predicted"/>
<evidence type="ECO:0000313" key="2">
    <source>
        <dbReference type="EMBL" id="CAD8835985.1"/>
    </source>
</evidence>
<name>A0A7S1F046_NOCSC</name>
<gene>
    <name evidence="2" type="ORF">NSCI0253_LOCUS10333</name>
</gene>
<evidence type="ECO:0000256" key="1">
    <source>
        <dbReference type="SAM" id="MobiDB-lite"/>
    </source>
</evidence>
<feature type="compositionally biased region" description="Polar residues" evidence="1">
    <location>
        <begin position="174"/>
        <end position="186"/>
    </location>
</feature>
<dbReference type="EMBL" id="HBFQ01014936">
    <property type="protein sequence ID" value="CAD8835985.1"/>
    <property type="molecule type" value="Transcribed_RNA"/>
</dbReference>
<organism evidence="2">
    <name type="scientific">Noctiluca scintillans</name>
    <name type="common">Sea sparkle</name>
    <name type="synonym">Red tide dinoflagellate</name>
    <dbReference type="NCBI Taxonomy" id="2966"/>
    <lineage>
        <taxon>Eukaryota</taxon>
        <taxon>Sar</taxon>
        <taxon>Alveolata</taxon>
        <taxon>Dinophyceae</taxon>
        <taxon>Noctilucales</taxon>
        <taxon>Noctilucaceae</taxon>
        <taxon>Noctiluca</taxon>
    </lineage>
</organism>
<protein>
    <submittedName>
        <fullName evidence="2">Uncharacterized protein</fullName>
    </submittedName>
</protein>
<accession>A0A7S1F046</accession>
<dbReference type="AlphaFoldDB" id="A0A7S1F046"/>
<reference evidence="2" key="1">
    <citation type="submission" date="2021-01" db="EMBL/GenBank/DDBJ databases">
        <authorList>
            <person name="Corre E."/>
            <person name="Pelletier E."/>
            <person name="Niang G."/>
            <person name="Scheremetjew M."/>
            <person name="Finn R."/>
            <person name="Kale V."/>
            <person name="Holt S."/>
            <person name="Cochrane G."/>
            <person name="Meng A."/>
            <person name="Brown T."/>
            <person name="Cohen L."/>
        </authorList>
    </citation>
    <scope>NUCLEOTIDE SEQUENCE</scope>
</reference>
<feature type="region of interest" description="Disordered" evidence="1">
    <location>
        <begin position="133"/>
        <end position="193"/>
    </location>
</feature>